<dbReference type="EMBL" id="RDQH01000337">
    <property type="protein sequence ID" value="RXH83112.1"/>
    <property type="molecule type" value="Genomic_DNA"/>
</dbReference>
<gene>
    <name evidence="1" type="ORF">DVH24_003610</name>
</gene>
<keyword evidence="2" id="KW-1185">Reference proteome</keyword>
<proteinExistence type="predicted"/>
<evidence type="ECO:0000313" key="2">
    <source>
        <dbReference type="Proteomes" id="UP000290289"/>
    </source>
</evidence>
<accession>A0A498IMA8</accession>
<organism evidence="1 2">
    <name type="scientific">Malus domestica</name>
    <name type="common">Apple</name>
    <name type="synonym">Pyrus malus</name>
    <dbReference type="NCBI Taxonomy" id="3750"/>
    <lineage>
        <taxon>Eukaryota</taxon>
        <taxon>Viridiplantae</taxon>
        <taxon>Streptophyta</taxon>
        <taxon>Embryophyta</taxon>
        <taxon>Tracheophyta</taxon>
        <taxon>Spermatophyta</taxon>
        <taxon>Magnoliopsida</taxon>
        <taxon>eudicotyledons</taxon>
        <taxon>Gunneridae</taxon>
        <taxon>Pentapetalae</taxon>
        <taxon>rosids</taxon>
        <taxon>fabids</taxon>
        <taxon>Rosales</taxon>
        <taxon>Rosaceae</taxon>
        <taxon>Amygdaloideae</taxon>
        <taxon>Maleae</taxon>
        <taxon>Malus</taxon>
    </lineage>
</organism>
<evidence type="ECO:0000313" key="1">
    <source>
        <dbReference type="EMBL" id="RXH83112.1"/>
    </source>
</evidence>
<name>A0A498IMA8_MALDO</name>
<protein>
    <submittedName>
        <fullName evidence="1">Uncharacterized protein</fullName>
    </submittedName>
</protein>
<dbReference type="AlphaFoldDB" id="A0A498IMA8"/>
<comment type="caution">
    <text evidence="1">The sequence shown here is derived from an EMBL/GenBank/DDBJ whole genome shotgun (WGS) entry which is preliminary data.</text>
</comment>
<sequence length="95" mass="10862">MKHIGSQAQNLSFSEAASLPPAIETVRSIVLSLLQLGLSWRNRRLTLKSGKIKHHFRRWLKHLPTLKPPELPDRWLCLPSHERECTSSGRQSVCV</sequence>
<dbReference type="Proteomes" id="UP000290289">
    <property type="component" value="Chromosome 11"/>
</dbReference>
<reference evidence="1 2" key="1">
    <citation type="submission" date="2018-10" db="EMBL/GenBank/DDBJ databases">
        <title>A high-quality apple genome assembly.</title>
        <authorList>
            <person name="Hu J."/>
        </authorList>
    </citation>
    <scope>NUCLEOTIDE SEQUENCE [LARGE SCALE GENOMIC DNA]</scope>
    <source>
        <strain evidence="2">cv. HFTH1</strain>
        <tissue evidence="1">Young leaf</tissue>
    </source>
</reference>